<evidence type="ECO:0000313" key="3">
    <source>
        <dbReference type="Proteomes" id="UP000466388"/>
    </source>
</evidence>
<dbReference type="GO" id="GO:0006950">
    <property type="term" value="P:response to stress"/>
    <property type="evidence" value="ECO:0007669"/>
    <property type="project" value="TreeGrafter"/>
</dbReference>
<dbReference type="PANTHER" id="PTHR33164">
    <property type="entry name" value="TRANSCRIPTIONAL REGULATOR, MARR FAMILY"/>
    <property type="match status" value="1"/>
</dbReference>
<dbReference type="Gene3D" id="1.10.10.10">
    <property type="entry name" value="Winged helix-like DNA-binding domain superfamily/Winged helix DNA-binding domain"/>
    <property type="match status" value="1"/>
</dbReference>
<dbReference type="PRINTS" id="PR00598">
    <property type="entry name" value="HTHMARR"/>
</dbReference>
<evidence type="ECO:0000313" key="2">
    <source>
        <dbReference type="EMBL" id="MTV81493.1"/>
    </source>
</evidence>
<dbReference type="InterPro" id="IPR036388">
    <property type="entry name" value="WH-like_DNA-bd_sf"/>
</dbReference>
<protein>
    <submittedName>
        <fullName evidence="2">MarR family transcriptional regulator</fullName>
    </submittedName>
</protein>
<evidence type="ECO:0000259" key="1">
    <source>
        <dbReference type="PROSITE" id="PS50995"/>
    </source>
</evidence>
<dbReference type="EMBL" id="WNJO01000002">
    <property type="protein sequence ID" value="MTV81493.1"/>
    <property type="molecule type" value="Genomic_DNA"/>
</dbReference>
<dbReference type="GO" id="GO:0003700">
    <property type="term" value="F:DNA-binding transcription factor activity"/>
    <property type="evidence" value="ECO:0007669"/>
    <property type="project" value="InterPro"/>
</dbReference>
<dbReference type="InterPro" id="IPR036390">
    <property type="entry name" value="WH_DNA-bd_sf"/>
</dbReference>
<dbReference type="PANTHER" id="PTHR33164:SF43">
    <property type="entry name" value="HTH-TYPE TRANSCRIPTIONAL REPRESSOR YETL"/>
    <property type="match status" value="1"/>
</dbReference>
<dbReference type="AlphaFoldDB" id="A0A7X2XV32"/>
<dbReference type="InterPro" id="IPR000835">
    <property type="entry name" value="HTH_MarR-typ"/>
</dbReference>
<dbReference type="Proteomes" id="UP000466388">
    <property type="component" value="Unassembled WGS sequence"/>
</dbReference>
<keyword evidence="3" id="KW-1185">Reference proteome</keyword>
<gene>
    <name evidence="2" type="ORF">GM612_02335</name>
</gene>
<reference evidence="2 3" key="1">
    <citation type="submission" date="2019-11" db="EMBL/GenBank/DDBJ databases">
        <title>Lactobacillus sp. nov. CRM56-3, isolated from fermented tea leaves.</title>
        <authorList>
            <person name="Phuengjayaem S."/>
            <person name="Tanasupawat S."/>
        </authorList>
    </citation>
    <scope>NUCLEOTIDE SEQUENCE [LARGE SCALE GENOMIC DNA]</scope>
    <source>
        <strain evidence="2 3">CRM56-3</strain>
    </source>
</reference>
<sequence length="145" mass="16186">MVNLGYLLMDQTKVLKSQLKHALEKQQLTVTQWAVIAALARADGPKTAAQLAQELEMDKPTVSGVVRRLLKKKLIQEHPKPADKRAREILLTELGSSTYQQCAKIADQTIAHFLSPLSPEQQQQLSAILTILEGEQNHDENISPR</sequence>
<dbReference type="InterPro" id="IPR039422">
    <property type="entry name" value="MarR/SlyA-like"/>
</dbReference>
<dbReference type="RefSeq" id="WP_155430778.1">
    <property type="nucleotide sequence ID" value="NZ_WNJO01000002.1"/>
</dbReference>
<comment type="caution">
    <text evidence="2">The sequence shown here is derived from an EMBL/GenBank/DDBJ whole genome shotgun (WGS) entry which is preliminary data.</text>
</comment>
<dbReference type="SUPFAM" id="SSF46785">
    <property type="entry name" value="Winged helix' DNA-binding domain"/>
    <property type="match status" value="1"/>
</dbReference>
<name>A0A7X2XV32_9LACO</name>
<dbReference type="SMART" id="SM00347">
    <property type="entry name" value="HTH_MARR"/>
    <property type="match status" value="1"/>
</dbReference>
<dbReference type="Pfam" id="PF12802">
    <property type="entry name" value="MarR_2"/>
    <property type="match status" value="1"/>
</dbReference>
<accession>A0A7X2XV32</accession>
<dbReference type="PROSITE" id="PS50995">
    <property type="entry name" value="HTH_MARR_2"/>
    <property type="match status" value="1"/>
</dbReference>
<feature type="domain" description="HTH marR-type" evidence="1">
    <location>
        <begin position="1"/>
        <end position="134"/>
    </location>
</feature>
<proteinExistence type="predicted"/>
<organism evidence="2 3">
    <name type="scientific">Secundilactobacillus folii</name>
    <dbReference type="NCBI Taxonomy" id="2678357"/>
    <lineage>
        <taxon>Bacteria</taxon>
        <taxon>Bacillati</taxon>
        <taxon>Bacillota</taxon>
        <taxon>Bacilli</taxon>
        <taxon>Lactobacillales</taxon>
        <taxon>Lactobacillaceae</taxon>
        <taxon>Secundilactobacillus</taxon>
    </lineage>
</organism>